<organism evidence="1 2">
    <name type="scientific">Vespula germanica</name>
    <name type="common">German yellow jacket</name>
    <name type="synonym">Paravespula germanica</name>
    <dbReference type="NCBI Taxonomy" id="30212"/>
    <lineage>
        <taxon>Eukaryota</taxon>
        <taxon>Metazoa</taxon>
        <taxon>Ecdysozoa</taxon>
        <taxon>Arthropoda</taxon>
        <taxon>Hexapoda</taxon>
        <taxon>Insecta</taxon>
        <taxon>Pterygota</taxon>
        <taxon>Neoptera</taxon>
        <taxon>Endopterygota</taxon>
        <taxon>Hymenoptera</taxon>
        <taxon>Apocrita</taxon>
        <taxon>Aculeata</taxon>
        <taxon>Vespoidea</taxon>
        <taxon>Vespidae</taxon>
        <taxon>Vespinae</taxon>
        <taxon>Vespula</taxon>
    </lineage>
</organism>
<dbReference type="AlphaFoldDB" id="A0A834NND8"/>
<dbReference type="EMBL" id="JACSDZ010000002">
    <property type="protein sequence ID" value="KAF7414466.1"/>
    <property type="molecule type" value="Genomic_DNA"/>
</dbReference>
<proteinExistence type="predicted"/>
<keyword evidence="2" id="KW-1185">Reference proteome</keyword>
<sequence>MSKISVLTAIKGFMPASTMPLGSVTPWMVEQGPLYSQEKQGDMWGPHEEETGPLGGQVDMVKPFFWSCPAYDIRMTRLKFKYDFQNIGQNANNVIESFNTFSGFTSDSLNLQFIITG</sequence>
<reference evidence="1" key="1">
    <citation type="journal article" date="2020" name="G3 (Bethesda)">
        <title>High-Quality Assemblies for Three Invasive Social Wasps from the &lt;i&gt;Vespula&lt;/i&gt; Genus.</title>
        <authorList>
            <person name="Harrop T.W.R."/>
            <person name="Guhlin J."/>
            <person name="McLaughlin G.M."/>
            <person name="Permina E."/>
            <person name="Stockwell P."/>
            <person name="Gilligan J."/>
            <person name="Le Lec M.F."/>
            <person name="Gruber M.A.M."/>
            <person name="Quinn O."/>
            <person name="Lovegrove M."/>
            <person name="Duncan E.J."/>
            <person name="Remnant E.J."/>
            <person name="Van Eeckhoven J."/>
            <person name="Graham B."/>
            <person name="Knapp R.A."/>
            <person name="Langford K.W."/>
            <person name="Kronenberg Z."/>
            <person name="Press M.O."/>
            <person name="Eacker S.M."/>
            <person name="Wilson-Rankin E.E."/>
            <person name="Purcell J."/>
            <person name="Lester P.J."/>
            <person name="Dearden P.K."/>
        </authorList>
    </citation>
    <scope>NUCLEOTIDE SEQUENCE</scope>
    <source>
        <strain evidence="1">Linc-1</strain>
    </source>
</reference>
<accession>A0A834NND8</accession>
<protein>
    <submittedName>
        <fullName evidence="1">Uncharacterized protein</fullName>
    </submittedName>
</protein>
<gene>
    <name evidence="1" type="ORF">HZH68_002955</name>
</gene>
<comment type="caution">
    <text evidence="1">The sequence shown here is derived from an EMBL/GenBank/DDBJ whole genome shotgun (WGS) entry which is preliminary data.</text>
</comment>
<dbReference type="Proteomes" id="UP000617340">
    <property type="component" value="Unassembled WGS sequence"/>
</dbReference>
<evidence type="ECO:0000313" key="2">
    <source>
        <dbReference type="Proteomes" id="UP000617340"/>
    </source>
</evidence>
<name>A0A834NND8_VESGE</name>
<evidence type="ECO:0000313" key="1">
    <source>
        <dbReference type="EMBL" id="KAF7414466.1"/>
    </source>
</evidence>